<evidence type="ECO:0000256" key="3">
    <source>
        <dbReference type="SAM" id="SignalP"/>
    </source>
</evidence>
<feature type="region of interest" description="Disordered" evidence="2">
    <location>
        <begin position="193"/>
        <end position="243"/>
    </location>
</feature>
<organism evidence="5 6">
    <name type="scientific">Candidatus Wolfebacteria bacterium GW2011_GWC1_37_10</name>
    <dbReference type="NCBI Taxonomy" id="1619010"/>
    <lineage>
        <taxon>Bacteria</taxon>
        <taxon>Candidatus Wolfeibacteriota</taxon>
    </lineage>
</organism>
<feature type="coiled-coil region" evidence="1">
    <location>
        <begin position="37"/>
        <end position="78"/>
    </location>
</feature>
<evidence type="ECO:0000259" key="4">
    <source>
        <dbReference type="Pfam" id="PF01471"/>
    </source>
</evidence>
<dbReference type="InterPro" id="IPR008963">
    <property type="entry name" value="Purple_acid_Pase-like_N"/>
</dbReference>
<evidence type="ECO:0000313" key="5">
    <source>
        <dbReference type="EMBL" id="KKQ23080.1"/>
    </source>
</evidence>
<dbReference type="InterPro" id="IPR002477">
    <property type="entry name" value="Peptidoglycan-bd-like"/>
</dbReference>
<protein>
    <submittedName>
        <fullName evidence="5">Fibronectin, type III domain protein</fullName>
    </submittedName>
</protein>
<sequence length="344" mass="37220">MKNYFKFFVLALIISGLVSTSSTFAQNTTSTATSTNISALQAMIIQLEQQIKALKEQLSQLEIQTKAVKEELRIARNLQIGSRGDDVRDLQKFLKDFPEIYPEGLITGYFGPFTRAAIKKFQIKYELKGSGDVDQNTIGKLKIIFEMGAGKSGKLPPGLLIAPGLKKKGLEFELSSSSLQNLPKGIAKKIGKEWKKDNDDDDDDDCDNDHDDDNDGDHDDNDGDHDNDDDDCGGNNNATSTPDLVAPVISGIIATSTTATSTIINWNTNELADGKIWVSTSTPINTSSTPSNSTSTLSLIHQFGLSNLIASSTYYYVVGSTDAANNTATSTESTFITPALPSTQ</sequence>
<dbReference type="Proteomes" id="UP000034044">
    <property type="component" value="Unassembled WGS sequence"/>
</dbReference>
<dbReference type="InterPro" id="IPR036365">
    <property type="entry name" value="PGBD-like_sf"/>
</dbReference>
<dbReference type="AlphaFoldDB" id="A0A0G0GAH4"/>
<feature type="chain" id="PRO_5002532346" evidence="3">
    <location>
        <begin position="26"/>
        <end position="344"/>
    </location>
</feature>
<keyword evidence="3" id="KW-0732">Signal</keyword>
<name>A0A0G0GAH4_9BACT</name>
<feature type="signal peptide" evidence="3">
    <location>
        <begin position="1"/>
        <end position="25"/>
    </location>
</feature>
<dbReference type="GO" id="GO:0046872">
    <property type="term" value="F:metal ion binding"/>
    <property type="evidence" value="ECO:0007669"/>
    <property type="project" value="InterPro"/>
</dbReference>
<evidence type="ECO:0000256" key="1">
    <source>
        <dbReference type="SAM" id="Coils"/>
    </source>
</evidence>
<feature type="domain" description="Peptidoglycan binding-like" evidence="4">
    <location>
        <begin position="83"/>
        <end position="141"/>
    </location>
</feature>
<feature type="compositionally biased region" description="Acidic residues" evidence="2">
    <location>
        <begin position="199"/>
        <end position="232"/>
    </location>
</feature>
<dbReference type="Gene3D" id="2.60.40.380">
    <property type="entry name" value="Purple acid phosphatase-like, N-terminal"/>
    <property type="match status" value="1"/>
</dbReference>
<comment type="caution">
    <text evidence="5">The sequence shown here is derived from an EMBL/GenBank/DDBJ whole genome shotgun (WGS) entry which is preliminary data.</text>
</comment>
<gene>
    <name evidence="5" type="ORF">US36_C0005G0031</name>
</gene>
<dbReference type="EMBL" id="LBSR01000005">
    <property type="protein sequence ID" value="KKQ23080.1"/>
    <property type="molecule type" value="Genomic_DNA"/>
</dbReference>
<dbReference type="Pfam" id="PF01471">
    <property type="entry name" value="PG_binding_1"/>
    <property type="match status" value="1"/>
</dbReference>
<dbReference type="SUPFAM" id="SSF47090">
    <property type="entry name" value="PGBD-like"/>
    <property type="match status" value="1"/>
</dbReference>
<reference evidence="5 6" key="1">
    <citation type="journal article" date="2015" name="Nature">
        <title>rRNA introns, odd ribosomes, and small enigmatic genomes across a large radiation of phyla.</title>
        <authorList>
            <person name="Brown C.T."/>
            <person name="Hug L.A."/>
            <person name="Thomas B.C."/>
            <person name="Sharon I."/>
            <person name="Castelle C.J."/>
            <person name="Singh A."/>
            <person name="Wilkins M.J."/>
            <person name="Williams K.H."/>
            <person name="Banfield J.F."/>
        </authorList>
    </citation>
    <scope>NUCLEOTIDE SEQUENCE [LARGE SCALE GENOMIC DNA]</scope>
</reference>
<evidence type="ECO:0000313" key="6">
    <source>
        <dbReference type="Proteomes" id="UP000034044"/>
    </source>
</evidence>
<accession>A0A0G0GAH4</accession>
<evidence type="ECO:0000256" key="2">
    <source>
        <dbReference type="SAM" id="MobiDB-lite"/>
    </source>
</evidence>
<dbReference type="InterPro" id="IPR036366">
    <property type="entry name" value="PGBDSf"/>
</dbReference>
<dbReference type="Gene3D" id="1.10.101.10">
    <property type="entry name" value="PGBD-like superfamily/PGBD"/>
    <property type="match status" value="1"/>
</dbReference>
<dbReference type="SUPFAM" id="SSF49363">
    <property type="entry name" value="Purple acid phosphatase, N-terminal domain"/>
    <property type="match status" value="1"/>
</dbReference>
<keyword evidence="1" id="KW-0175">Coiled coil</keyword>
<dbReference type="GO" id="GO:0003993">
    <property type="term" value="F:acid phosphatase activity"/>
    <property type="evidence" value="ECO:0007669"/>
    <property type="project" value="InterPro"/>
</dbReference>
<proteinExistence type="predicted"/>